<name>A0A1V1HZC8_9FIRM</name>
<evidence type="ECO:0000313" key="2">
    <source>
        <dbReference type="EMBL" id="CED93326.1"/>
    </source>
</evidence>
<proteinExistence type="predicted"/>
<evidence type="ECO:0000259" key="1">
    <source>
        <dbReference type="PROSITE" id="PS50943"/>
    </source>
</evidence>
<accession>A0A1V1HZC8</accession>
<dbReference type="Proteomes" id="UP000245622">
    <property type="component" value="Chromosome 1"/>
</dbReference>
<dbReference type="KEGG" id="ril:CRIB_572"/>
<dbReference type="InterPro" id="IPR010982">
    <property type="entry name" value="Lambda_DNA-bd_dom_sf"/>
</dbReference>
<dbReference type="AlphaFoldDB" id="A0A1V1HZC8"/>
<dbReference type="EMBL" id="LN555523">
    <property type="protein sequence ID" value="CED93326.1"/>
    <property type="molecule type" value="Genomic_DNA"/>
</dbReference>
<dbReference type="PROSITE" id="PS50943">
    <property type="entry name" value="HTH_CROC1"/>
    <property type="match status" value="1"/>
</dbReference>
<keyword evidence="3" id="KW-1185">Reference proteome</keyword>
<dbReference type="CDD" id="cd00093">
    <property type="entry name" value="HTH_XRE"/>
    <property type="match status" value="1"/>
</dbReference>
<dbReference type="Gene3D" id="1.10.260.40">
    <property type="entry name" value="lambda repressor-like DNA-binding domains"/>
    <property type="match status" value="1"/>
</dbReference>
<reference evidence="2 3" key="1">
    <citation type="submission" date="2014-04" db="EMBL/GenBank/DDBJ databases">
        <authorList>
            <person name="Hornung B.V."/>
        </authorList>
    </citation>
    <scope>NUCLEOTIDE SEQUENCE [LARGE SCALE GENOMIC DNA]</scope>
    <source>
        <strain evidence="2 3">CRIB</strain>
    </source>
</reference>
<dbReference type="GO" id="GO:0003677">
    <property type="term" value="F:DNA binding"/>
    <property type="evidence" value="ECO:0007669"/>
    <property type="project" value="InterPro"/>
</dbReference>
<dbReference type="GeneID" id="82204758"/>
<dbReference type="InterPro" id="IPR001387">
    <property type="entry name" value="Cro/C1-type_HTH"/>
</dbReference>
<sequence length="502" mass="59147">MKNITFGKLLEKLLHLSNQKKSSLAKALGYDVSYISKWITGKNLPTQKNISDVCKITSEFIVDSLNMSHMQELKDYFEIDKDLESNTVLAQYLERSLKESYMHTAEKSVPNLYKKTHSEDSYNSMTHINPRLRKQYLSKDASLFMNSSNKLDLIISADLYKLNDSDKMAIYDMKKDLMSINTSHDIRVRLLMEFDKRDSDELLNTIMIINMITTYPEINFEIFNCEVDSNVVISVIKDRIFHAAIYTKDRRCLFTNMSKDKDIVDEVYYSLEDILKNRAKPILEVKSTLDIIRKRTYLQYIMGQDLRWIIGRMNELFMPYDLFEELAESIFGDNKEILDELKKINMLLQNVIYKSKLKVLIYEKEIRKYISVGMLNFFNIPIKLTFEQRERHINYIKKVIKESDNVEIKLIDGDFIDTFKETQDYSIYLSKTLTMMSINPTENHNDYAILKNSEFKNICDKVFKILWNKEADILVSNKIEILERIEKTLTCTKIINENLKSE</sequence>
<feature type="domain" description="HTH cro/C1-type" evidence="1">
    <location>
        <begin position="24"/>
        <end position="61"/>
    </location>
</feature>
<protein>
    <submittedName>
        <fullName evidence="2">Helix-turn-helix</fullName>
    </submittedName>
</protein>
<dbReference type="RefSeq" id="WP_180703058.1">
    <property type="nucleotide sequence ID" value="NZ_JAVSGX010000019.1"/>
</dbReference>
<dbReference type="SUPFAM" id="SSF47413">
    <property type="entry name" value="lambda repressor-like DNA-binding domains"/>
    <property type="match status" value="1"/>
</dbReference>
<evidence type="ECO:0000313" key="3">
    <source>
        <dbReference type="Proteomes" id="UP000245622"/>
    </source>
</evidence>
<gene>
    <name evidence="2" type="ORF">CRIB_572</name>
</gene>
<dbReference type="Pfam" id="PF01381">
    <property type="entry name" value="HTH_3"/>
    <property type="match status" value="1"/>
</dbReference>
<organism evidence="2 3">
    <name type="scientific">Romboutsia ilealis</name>
    <dbReference type="NCBI Taxonomy" id="1115758"/>
    <lineage>
        <taxon>Bacteria</taxon>
        <taxon>Bacillati</taxon>
        <taxon>Bacillota</taxon>
        <taxon>Clostridia</taxon>
        <taxon>Peptostreptococcales</taxon>
        <taxon>Peptostreptococcaceae</taxon>
        <taxon>Romboutsia</taxon>
    </lineage>
</organism>